<dbReference type="InterPro" id="IPR001000">
    <property type="entry name" value="GH10_dom"/>
</dbReference>
<proteinExistence type="inferred from homology"/>
<evidence type="ECO:0000256" key="7">
    <source>
        <dbReference type="ARBA" id="ARBA00023295"/>
    </source>
</evidence>
<dbReference type="Pfam" id="PF00331">
    <property type="entry name" value="Glyco_hydro_10"/>
    <property type="match status" value="1"/>
</dbReference>
<dbReference type="InterPro" id="IPR044846">
    <property type="entry name" value="GH10"/>
</dbReference>
<feature type="domain" description="GH10" evidence="12">
    <location>
        <begin position="82"/>
        <end position="395"/>
    </location>
</feature>
<dbReference type="SUPFAM" id="SSF51445">
    <property type="entry name" value="(Trans)glycosidases"/>
    <property type="match status" value="1"/>
</dbReference>
<dbReference type="PANTHER" id="PTHR31490:SF88">
    <property type="entry name" value="BETA-XYLANASE"/>
    <property type="match status" value="1"/>
</dbReference>
<evidence type="ECO:0000259" key="12">
    <source>
        <dbReference type="PROSITE" id="PS51760"/>
    </source>
</evidence>
<protein>
    <recommendedName>
        <fullName evidence="9">Beta-xylanase</fullName>
        <ecNumber evidence="9">3.2.1.8</ecNumber>
    </recommendedName>
</protein>
<dbReference type="RefSeq" id="WP_163202010.1">
    <property type="nucleotide sequence ID" value="NZ_JAAGWG010000002.1"/>
</dbReference>
<keyword evidence="7 9" id="KW-0326">Glycosidase</keyword>
<feature type="signal peptide" evidence="11">
    <location>
        <begin position="1"/>
        <end position="34"/>
    </location>
</feature>
<evidence type="ECO:0000256" key="11">
    <source>
        <dbReference type="SAM" id="SignalP"/>
    </source>
</evidence>
<name>A0A6L9VXT6_9ACTN</name>
<evidence type="ECO:0000256" key="4">
    <source>
        <dbReference type="ARBA" id="ARBA00022729"/>
    </source>
</evidence>
<organism evidence="13 14">
    <name type="scientific">Blastococcus saxobsidens</name>
    <dbReference type="NCBI Taxonomy" id="138336"/>
    <lineage>
        <taxon>Bacteria</taxon>
        <taxon>Bacillati</taxon>
        <taxon>Actinomycetota</taxon>
        <taxon>Actinomycetes</taxon>
        <taxon>Geodermatophilales</taxon>
        <taxon>Geodermatophilaceae</taxon>
        <taxon>Blastococcus</taxon>
    </lineage>
</organism>
<keyword evidence="3 13" id="KW-0858">Xylan degradation</keyword>
<keyword evidence="5 9" id="KW-0378">Hydrolase</keyword>
<keyword evidence="6 9" id="KW-0119">Carbohydrate metabolism</keyword>
<gene>
    <name evidence="13" type="ORF">GCU60_02375</name>
</gene>
<evidence type="ECO:0000256" key="8">
    <source>
        <dbReference type="ARBA" id="ARBA00023326"/>
    </source>
</evidence>
<dbReference type="SMART" id="SM00633">
    <property type="entry name" value="Glyco_10"/>
    <property type="match status" value="1"/>
</dbReference>
<dbReference type="GO" id="GO:0031176">
    <property type="term" value="F:endo-1,4-beta-xylanase activity"/>
    <property type="evidence" value="ECO:0007669"/>
    <property type="project" value="UniProtKB-EC"/>
</dbReference>
<comment type="caution">
    <text evidence="13">The sequence shown here is derived from an EMBL/GenBank/DDBJ whole genome shotgun (WGS) entry which is preliminary data.</text>
</comment>
<keyword evidence="8 9" id="KW-0624">Polysaccharide degradation</keyword>
<evidence type="ECO:0000256" key="3">
    <source>
        <dbReference type="ARBA" id="ARBA00022651"/>
    </source>
</evidence>
<feature type="chain" id="PRO_5026707465" description="Beta-xylanase" evidence="11">
    <location>
        <begin position="35"/>
        <end position="401"/>
    </location>
</feature>
<comment type="catalytic activity">
    <reaction evidence="1 9">
        <text>Endohydrolysis of (1-&gt;4)-beta-D-xylosidic linkages in xylans.</text>
        <dbReference type="EC" id="3.2.1.8"/>
    </reaction>
</comment>
<dbReference type="EC" id="3.2.1.8" evidence="9"/>
<evidence type="ECO:0000256" key="5">
    <source>
        <dbReference type="ARBA" id="ARBA00022801"/>
    </source>
</evidence>
<dbReference type="GO" id="GO:0045493">
    <property type="term" value="P:xylan catabolic process"/>
    <property type="evidence" value="ECO:0007669"/>
    <property type="project" value="UniProtKB-KW"/>
</dbReference>
<dbReference type="InterPro" id="IPR017853">
    <property type="entry name" value="GH"/>
</dbReference>
<dbReference type="PROSITE" id="PS51760">
    <property type="entry name" value="GH10_2"/>
    <property type="match status" value="1"/>
</dbReference>
<evidence type="ECO:0000256" key="2">
    <source>
        <dbReference type="ARBA" id="ARBA00007495"/>
    </source>
</evidence>
<evidence type="ECO:0000256" key="1">
    <source>
        <dbReference type="ARBA" id="ARBA00000681"/>
    </source>
</evidence>
<dbReference type="PANTHER" id="PTHR31490">
    <property type="entry name" value="GLYCOSYL HYDROLASE"/>
    <property type="match status" value="1"/>
</dbReference>
<dbReference type="Proteomes" id="UP000479241">
    <property type="component" value="Unassembled WGS sequence"/>
</dbReference>
<dbReference type="Gene3D" id="3.20.20.80">
    <property type="entry name" value="Glycosidases"/>
    <property type="match status" value="1"/>
</dbReference>
<evidence type="ECO:0000313" key="14">
    <source>
        <dbReference type="Proteomes" id="UP000479241"/>
    </source>
</evidence>
<accession>A0A6L9VXT6</accession>
<reference evidence="13 14" key="1">
    <citation type="submission" date="2019-12" db="EMBL/GenBank/DDBJ databases">
        <title>the WGS of Blastococcus saxobsidens 67B17.</title>
        <authorList>
            <person name="Jiang Z."/>
        </authorList>
    </citation>
    <scope>NUCLEOTIDE SEQUENCE [LARGE SCALE GENOMIC DNA]</scope>
    <source>
        <strain evidence="13 14">67B17</strain>
    </source>
</reference>
<evidence type="ECO:0000256" key="6">
    <source>
        <dbReference type="ARBA" id="ARBA00023277"/>
    </source>
</evidence>
<dbReference type="AlphaFoldDB" id="A0A6L9VXT6"/>
<evidence type="ECO:0000256" key="9">
    <source>
        <dbReference type="RuleBase" id="RU361174"/>
    </source>
</evidence>
<feature type="region of interest" description="Disordered" evidence="10">
    <location>
        <begin position="36"/>
        <end position="58"/>
    </location>
</feature>
<sequence length="401" mass="44249">MRTSRFGSGAVTRCAVGLGVLPVVLAATVLPATAAPKDKAAPPVQAQEDQSYGQAKKNGLRTVAPDDLVIGTAAAGGGHHMNEDYPDPFTYDKKYRKILAAEFSSVSPENQMKWDFIHPEPGVYDFGPADAIVDFAEANGQVVRGHTLLWHSQLPAWVTEGDHTDAELEAILKSHIQTVVGHFKGRIQQWDVANEIFADEWDKGGVRLRDDPELATANIFIQRLGPEIIGKAFHWAHEADPEAELFLNDYAVEDWNTKSTAYHELSQDLLEQGVPLHGFAFQAHLDLQYPFPSTLDENMQRFDDLGLETAITELDVRFTLPASGVPTAEQLAEQADTYQGVLEACLSVEDCNSFTIWGFTDKYSWVPSFSPGQGAATVMFEDYERKPAYWALHETLAAAQD</sequence>
<dbReference type="EMBL" id="JAAGWG010000002">
    <property type="protein sequence ID" value="NEK84613.1"/>
    <property type="molecule type" value="Genomic_DNA"/>
</dbReference>
<evidence type="ECO:0000313" key="13">
    <source>
        <dbReference type="EMBL" id="NEK84613.1"/>
    </source>
</evidence>
<evidence type="ECO:0000256" key="10">
    <source>
        <dbReference type="SAM" id="MobiDB-lite"/>
    </source>
</evidence>
<comment type="similarity">
    <text evidence="2 9">Belongs to the glycosyl hydrolase 10 (cellulase F) family.</text>
</comment>
<keyword evidence="4 11" id="KW-0732">Signal</keyword>
<dbReference type="PRINTS" id="PR00134">
    <property type="entry name" value="GLHYDRLASE10"/>
</dbReference>